<evidence type="ECO:0000313" key="2">
    <source>
        <dbReference type="EMBL" id="ORY25273.1"/>
    </source>
</evidence>
<dbReference type="InParanoid" id="A0A1Y2ARS9"/>
<sequence>MSRHYTTGSQSIGSGVDTSDKRPYENVMVGSHLFLCELVKNPRTISFQRDTGDCFEPDLSADMRAKICEELKTSDQRSLVVKAKSDWTSAMSMQKASTYKGSREISYTVYNEISDRSDIVLRSGKCHENDFAEKLSELHWPSRAETPKIVALIQENTGLFVDVVYSIMGDKQKSLPTHTTTPSFPSSSAGPSHTVTTSDTTTSDRPSSRASFLNHFTGSFNSDQKESPTPASSSRGSLKRSPSYLARCRSFVGSRLKHISQPSK</sequence>
<protein>
    <submittedName>
        <fullName evidence="2">Uncharacterized protein</fullName>
    </submittedName>
</protein>
<evidence type="ECO:0000313" key="3">
    <source>
        <dbReference type="Proteomes" id="UP000193986"/>
    </source>
</evidence>
<feature type="compositionally biased region" description="Polar residues" evidence="1">
    <location>
        <begin position="1"/>
        <end position="17"/>
    </location>
</feature>
<feature type="compositionally biased region" description="Low complexity" evidence="1">
    <location>
        <begin position="232"/>
        <end position="242"/>
    </location>
</feature>
<name>A0A1Y2ARS9_9TREE</name>
<feature type="region of interest" description="Disordered" evidence="1">
    <location>
        <begin position="1"/>
        <end position="21"/>
    </location>
</feature>
<keyword evidence="3" id="KW-1185">Reference proteome</keyword>
<evidence type="ECO:0000256" key="1">
    <source>
        <dbReference type="SAM" id="MobiDB-lite"/>
    </source>
</evidence>
<dbReference type="AlphaFoldDB" id="A0A1Y2ARS9"/>
<dbReference type="Proteomes" id="UP000193986">
    <property type="component" value="Unassembled WGS sequence"/>
</dbReference>
<organism evidence="2 3">
    <name type="scientific">Naematelia encephala</name>
    <dbReference type="NCBI Taxonomy" id="71784"/>
    <lineage>
        <taxon>Eukaryota</taxon>
        <taxon>Fungi</taxon>
        <taxon>Dikarya</taxon>
        <taxon>Basidiomycota</taxon>
        <taxon>Agaricomycotina</taxon>
        <taxon>Tremellomycetes</taxon>
        <taxon>Tremellales</taxon>
        <taxon>Naemateliaceae</taxon>
        <taxon>Naematelia</taxon>
    </lineage>
</organism>
<reference evidence="2 3" key="1">
    <citation type="submission" date="2016-07" db="EMBL/GenBank/DDBJ databases">
        <title>Pervasive Adenine N6-methylation of Active Genes in Fungi.</title>
        <authorList>
            <consortium name="DOE Joint Genome Institute"/>
            <person name="Mondo S.J."/>
            <person name="Dannebaum R.O."/>
            <person name="Kuo R.C."/>
            <person name="Labutti K."/>
            <person name="Haridas S."/>
            <person name="Kuo A."/>
            <person name="Salamov A."/>
            <person name="Ahrendt S.R."/>
            <person name="Lipzen A."/>
            <person name="Sullivan W."/>
            <person name="Andreopoulos W.B."/>
            <person name="Clum A."/>
            <person name="Lindquist E."/>
            <person name="Daum C."/>
            <person name="Ramamoorthy G.K."/>
            <person name="Gryganskyi A."/>
            <person name="Culley D."/>
            <person name="Magnuson J.K."/>
            <person name="James T.Y."/>
            <person name="O'Malley M.A."/>
            <person name="Stajich J.E."/>
            <person name="Spatafora J.W."/>
            <person name="Visel A."/>
            <person name="Grigoriev I.V."/>
        </authorList>
    </citation>
    <scope>NUCLEOTIDE SEQUENCE [LARGE SCALE GENOMIC DNA]</scope>
    <source>
        <strain evidence="2 3">68-887.2</strain>
    </source>
</reference>
<accession>A0A1Y2ARS9</accession>
<comment type="caution">
    <text evidence="2">The sequence shown here is derived from an EMBL/GenBank/DDBJ whole genome shotgun (WGS) entry which is preliminary data.</text>
</comment>
<gene>
    <name evidence="2" type="ORF">BCR39DRAFT_292721</name>
</gene>
<feature type="compositionally biased region" description="Polar residues" evidence="1">
    <location>
        <begin position="214"/>
        <end position="231"/>
    </location>
</feature>
<feature type="region of interest" description="Disordered" evidence="1">
    <location>
        <begin position="174"/>
        <end position="242"/>
    </location>
</feature>
<feature type="compositionally biased region" description="Low complexity" evidence="1">
    <location>
        <begin position="176"/>
        <end position="211"/>
    </location>
</feature>
<proteinExistence type="predicted"/>
<dbReference type="EMBL" id="MCFC01000059">
    <property type="protein sequence ID" value="ORY25273.1"/>
    <property type="molecule type" value="Genomic_DNA"/>
</dbReference>